<evidence type="ECO:0008006" key="9">
    <source>
        <dbReference type="Google" id="ProtNLM"/>
    </source>
</evidence>
<dbReference type="SUPFAM" id="SSF48726">
    <property type="entry name" value="Immunoglobulin"/>
    <property type="match status" value="1"/>
</dbReference>
<dbReference type="Pfam" id="PF00008">
    <property type="entry name" value="EGF"/>
    <property type="match status" value="1"/>
</dbReference>
<keyword evidence="3" id="KW-0393">Immunoglobulin domain</keyword>
<dbReference type="InterPro" id="IPR013098">
    <property type="entry name" value="Ig_I-set"/>
</dbReference>
<dbReference type="InParanoid" id="A0A482X3U8"/>
<dbReference type="GO" id="GO:0005886">
    <property type="term" value="C:plasma membrane"/>
    <property type="evidence" value="ECO:0007669"/>
    <property type="project" value="TreeGrafter"/>
</dbReference>
<dbReference type="STRING" id="195883.A0A482X3U8"/>
<evidence type="ECO:0000313" key="7">
    <source>
        <dbReference type="EMBL" id="RZF40342.1"/>
    </source>
</evidence>
<dbReference type="InterPro" id="IPR003599">
    <property type="entry name" value="Ig_sub"/>
</dbReference>
<feature type="disulfide bond" evidence="4">
    <location>
        <begin position="364"/>
        <end position="373"/>
    </location>
</feature>
<accession>A0A482X3U8</accession>
<feature type="domain" description="Ig-like" evidence="6">
    <location>
        <begin position="233"/>
        <end position="322"/>
    </location>
</feature>
<reference evidence="7 8" key="1">
    <citation type="journal article" date="2017" name="Gigascience">
        <title>Genome sequence of the small brown planthopper, Laodelphax striatellus.</title>
        <authorList>
            <person name="Zhu J."/>
            <person name="Jiang F."/>
            <person name="Wang X."/>
            <person name="Yang P."/>
            <person name="Bao Y."/>
            <person name="Zhao W."/>
            <person name="Wang W."/>
            <person name="Lu H."/>
            <person name="Wang Q."/>
            <person name="Cui N."/>
            <person name="Li J."/>
            <person name="Chen X."/>
            <person name="Luo L."/>
            <person name="Yu J."/>
            <person name="Kang L."/>
            <person name="Cui F."/>
        </authorList>
    </citation>
    <scope>NUCLEOTIDE SEQUENCE [LARGE SCALE GENOMIC DNA]</scope>
    <source>
        <strain evidence="7">Lst14</strain>
    </source>
</reference>
<dbReference type="CDD" id="cd00054">
    <property type="entry name" value="EGF_CA"/>
    <property type="match status" value="1"/>
</dbReference>
<dbReference type="InterPro" id="IPR003598">
    <property type="entry name" value="Ig_sub2"/>
</dbReference>
<dbReference type="Proteomes" id="UP000291343">
    <property type="component" value="Unassembled WGS sequence"/>
</dbReference>
<dbReference type="PANTHER" id="PTHR45080:SF8">
    <property type="entry name" value="IG-LIKE DOMAIN-CONTAINING PROTEIN"/>
    <property type="match status" value="1"/>
</dbReference>
<keyword evidence="2 4" id="KW-1015">Disulfide bond</keyword>
<dbReference type="PROSITE" id="PS50835">
    <property type="entry name" value="IG_LIKE"/>
    <property type="match status" value="1"/>
</dbReference>
<keyword evidence="8" id="KW-1185">Reference proteome</keyword>
<dbReference type="SUPFAM" id="SSF57196">
    <property type="entry name" value="EGF/Laminin"/>
    <property type="match status" value="1"/>
</dbReference>
<dbReference type="PROSITE" id="PS01186">
    <property type="entry name" value="EGF_2"/>
    <property type="match status" value="1"/>
</dbReference>
<keyword evidence="4" id="KW-0245">EGF-like domain</keyword>
<dbReference type="SMART" id="SM00409">
    <property type="entry name" value="IG"/>
    <property type="match status" value="1"/>
</dbReference>
<feature type="disulfide bond" evidence="4">
    <location>
        <begin position="345"/>
        <end position="362"/>
    </location>
</feature>
<dbReference type="EMBL" id="QKKF02018530">
    <property type="protein sequence ID" value="RZF40342.1"/>
    <property type="molecule type" value="Genomic_DNA"/>
</dbReference>
<dbReference type="InterPro" id="IPR000742">
    <property type="entry name" value="EGF"/>
</dbReference>
<dbReference type="FunFam" id="2.60.40.10:FF:000107">
    <property type="entry name" value="Myosin, light chain kinase a"/>
    <property type="match status" value="1"/>
</dbReference>
<dbReference type="GO" id="GO:0008046">
    <property type="term" value="F:axon guidance receptor activity"/>
    <property type="evidence" value="ECO:0007669"/>
    <property type="project" value="TreeGrafter"/>
</dbReference>
<name>A0A482X3U8_LAOST</name>
<dbReference type="SMART" id="SM00181">
    <property type="entry name" value="EGF"/>
    <property type="match status" value="1"/>
</dbReference>
<sequence length="402" mass="44252">MTSRCRVGGRGAGGRMPFTSLGALFLILLLVCWIGAMCGNGGGVLGMELSRTSGYVNHTVLRWPRGAGGFAPKSSLRPRGSAPCEHVGDNTNQVSARAFLADTVFEGKARSRSPVRDKGTYAVTFVVQRVHKDSSRPAGLRLRLRSQVRLHFKERTSSTSDSSPQDAPCLQSYNYTMRPGELLRTNIKRGGKYLVFAKGVGPHNFSVLGEPVFRSRKNLKAVKEVLCDKCVRPAGVWGLEDVKVKVGERLRLVCRCKGNPLPAIQWFKDGSRVNATINTRIKYKKKRSLLVIPRVSLSASGRYECKATDVKGNIYTSSATVTITTDNTTTLWPLNGAPCPIETYCLNGGTCTYYETVGEWVCQCAEGYKGPRCESKDVYNKSSMYRPMTYICKLGISSSYYC</sequence>
<dbReference type="InterPro" id="IPR050958">
    <property type="entry name" value="Cell_Adh-Cytoskel_Orgn"/>
</dbReference>
<dbReference type="Gene3D" id="2.60.40.10">
    <property type="entry name" value="Immunoglobulins"/>
    <property type="match status" value="1"/>
</dbReference>
<evidence type="ECO:0000259" key="5">
    <source>
        <dbReference type="PROSITE" id="PS50026"/>
    </source>
</evidence>
<dbReference type="OrthoDB" id="6133584at2759"/>
<evidence type="ECO:0000313" key="8">
    <source>
        <dbReference type="Proteomes" id="UP000291343"/>
    </source>
</evidence>
<dbReference type="GO" id="GO:0050808">
    <property type="term" value="P:synapse organization"/>
    <property type="evidence" value="ECO:0007669"/>
    <property type="project" value="TreeGrafter"/>
</dbReference>
<dbReference type="PANTHER" id="PTHR45080">
    <property type="entry name" value="CONTACTIN 5"/>
    <property type="match status" value="1"/>
</dbReference>
<dbReference type="GO" id="GO:0007156">
    <property type="term" value="P:homophilic cell adhesion via plasma membrane adhesion molecules"/>
    <property type="evidence" value="ECO:0007669"/>
    <property type="project" value="TreeGrafter"/>
</dbReference>
<proteinExistence type="predicted"/>
<dbReference type="Pfam" id="PF24700">
    <property type="entry name" value="Vein_beta-barrel"/>
    <property type="match status" value="1"/>
</dbReference>
<dbReference type="InterPro" id="IPR057777">
    <property type="entry name" value="Beta-barrel_vein"/>
</dbReference>
<dbReference type="SMART" id="SM00408">
    <property type="entry name" value="IGc2"/>
    <property type="match status" value="1"/>
</dbReference>
<dbReference type="InterPro" id="IPR036179">
    <property type="entry name" value="Ig-like_dom_sf"/>
</dbReference>
<evidence type="ECO:0000259" key="6">
    <source>
        <dbReference type="PROSITE" id="PS50835"/>
    </source>
</evidence>
<dbReference type="AlphaFoldDB" id="A0A482X3U8"/>
<dbReference type="InterPro" id="IPR013783">
    <property type="entry name" value="Ig-like_fold"/>
</dbReference>
<dbReference type="Gene3D" id="2.10.25.10">
    <property type="entry name" value="Laminin"/>
    <property type="match status" value="1"/>
</dbReference>
<evidence type="ECO:0000256" key="2">
    <source>
        <dbReference type="ARBA" id="ARBA00023157"/>
    </source>
</evidence>
<protein>
    <recommendedName>
        <fullName evidence="9">Protein vein</fullName>
    </recommendedName>
</protein>
<feature type="domain" description="EGF-like" evidence="5">
    <location>
        <begin position="335"/>
        <end position="374"/>
    </location>
</feature>
<comment type="caution">
    <text evidence="7">The sequence shown here is derived from an EMBL/GenBank/DDBJ whole genome shotgun (WGS) entry which is preliminary data.</text>
</comment>
<dbReference type="Pfam" id="PF07679">
    <property type="entry name" value="I-set"/>
    <property type="match status" value="1"/>
</dbReference>
<evidence type="ECO:0000256" key="1">
    <source>
        <dbReference type="ARBA" id="ARBA00022729"/>
    </source>
</evidence>
<dbReference type="PROSITE" id="PS50026">
    <property type="entry name" value="EGF_3"/>
    <property type="match status" value="1"/>
</dbReference>
<dbReference type="InterPro" id="IPR007110">
    <property type="entry name" value="Ig-like_dom"/>
</dbReference>
<organism evidence="7 8">
    <name type="scientific">Laodelphax striatellus</name>
    <name type="common">Small brown planthopper</name>
    <name type="synonym">Delphax striatella</name>
    <dbReference type="NCBI Taxonomy" id="195883"/>
    <lineage>
        <taxon>Eukaryota</taxon>
        <taxon>Metazoa</taxon>
        <taxon>Ecdysozoa</taxon>
        <taxon>Arthropoda</taxon>
        <taxon>Hexapoda</taxon>
        <taxon>Insecta</taxon>
        <taxon>Pterygota</taxon>
        <taxon>Neoptera</taxon>
        <taxon>Paraneoptera</taxon>
        <taxon>Hemiptera</taxon>
        <taxon>Auchenorrhyncha</taxon>
        <taxon>Fulgoroidea</taxon>
        <taxon>Delphacidae</taxon>
        <taxon>Criomorphinae</taxon>
        <taxon>Laodelphax</taxon>
    </lineage>
</organism>
<evidence type="ECO:0000256" key="3">
    <source>
        <dbReference type="ARBA" id="ARBA00023319"/>
    </source>
</evidence>
<evidence type="ECO:0000256" key="4">
    <source>
        <dbReference type="PROSITE-ProRule" id="PRU00076"/>
    </source>
</evidence>
<dbReference type="PROSITE" id="PS00022">
    <property type="entry name" value="EGF_1"/>
    <property type="match status" value="1"/>
</dbReference>
<gene>
    <name evidence="7" type="ORF">LSTR_LSTR006951</name>
</gene>
<dbReference type="GO" id="GO:0043025">
    <property type="term" value="C:neuronal cell body"/>
    <property type="evidence" value="ECO:0007669"/>
    <property type="project" value="TreeGrafter"/>
</dbReference>
<dbReference type="GO" id="GO:0030424">
    <property type="term" value="C:axon"/>
    <property type="evidence" value="ECO:0007669"/>
    <property type="project" value="TreeGrafter"/>
</dbReference>
<comment type="caution">
    <text evidence="4">Lacks conserved residue(s) required for the propagation of feature annotation.</text>
</comment>
<keyword evidence="1" id="KW-0732">Signal</keyword>